<organism evidence="2 3">
    <name type="scientific">Dissostichus eleginoides</name>
    <name type="common">Patagonian toothfish</name>
    <name type="synonym">Dissostichus amissus</name>
    <dbReference type="NCBI Taxonomy" id="100907"/>
    <lineage>
        <taxon>Eukaryota</taxon>
        <taxon>Metazoa</taxon>
        <taxon>Chordata</taxon>
        <taxon>Craniata</taxon>
        <taxon>Vertebrata</taxon>
        <taxon>Euteleostomi</taxon>
        <taxon>Actinopterygii</taxon>
        <taxon>Neopterygii</taxon>
        <taxon>Teleostei</taxon>
        <taxon>Neoteleostei</taxon>
        <taxon>Acanthomorphata</taxon>
        <taxon>Eupercaria</taxon>
        <taxon>Perciformes</taxon>
        <taxon>Notothenioidei</taxon>
        <taxon>Nototheniidae</taxon>
        <taxon>Dissostichus</taxon>
    </lineage>
</organism>
<feature type="region of interest" description="Disordered" evidence="1">
    <location>
        <begin position="444"/>
        <end position="463"/>
    </location>
</feature>
<protein>
    <submittedName>
        <fullName evidence="2">Molybdenum cofactor guanylyltransferase</fullName>
    </submittedName>
</protein>
<comment type="caution">
    <text evidence="2">The sequence shown here is derived from an EMBL/GenBank/DDBJ whole genome shotgun (WGS) entry which is preliminary data.</text>
</comment>
<evidence type="ECO:0000256" key="1">
    <source>
        <dbReference type="SAM" id="MobiDB-lite"/>
    </source>
</evidence>
<keyword evidence="2" id="KW-0808">Transferase</keyword>
<dbReference type="Proteomes" id="UP001228049">
    <property type="component" value="Unassembled WGS sequence"/>
</dbReference>
<dbReference type="EMBL" id="JASDAP010000004">
    <property type="protein sequence ID" value="KAK1904121.1"/>
    <property type="molecule type" value="Genomic_DNA"/>
</dbReference>
<reference evidence="2" key="1">
    <citation type="submission" date="2023-04" db="EMBL/GenBank/DDBJ databases">
        <title>Chromosome-level genome of Chaenocephalus aceratus.</title>
        <authorList>
            <person name="Park H."/>
        </authorList>
    </citation>
    <scope>NUCLEOTIDE SEQUENCE</scope>
    <source>
        <strain evidence="2">DE</strain>
        <tissue evidence="2">Muscle</tissue>
    </source>
</reference>
<proteinExistence type="predicted"/>
<keyword evidence="3" id="KW-1185">Reference proteome</keyword>
<dbReference type="PANTHER" id="PTHR31025">
    <property type="entry name" value="SI:CH211-196P9.1-RELATED"/>
    <property type="match status" value="1"/>
</dbReference>
<sequence>MNNLNLVLAPLISTWVVDSRKRRRVWCSQQGLLWMFLLLNQHSRRLTLGSSSTLYSVQNEEVDRVVIHANDTDIITTCLYYGAMHLSDLTELWVRTGQNAYLPIHKMVVALGPSQCCAMPFIHSLSGRDTTSYPYFTVKKAWFKSSMSLDIPALEEFGENPADAITDDLLNQARDLTITVYTSKADHFEGSDLGKLRAYKFLNNKPTLLKLLPPTENAFLLHLKRAALATIIDKNAHIAKPEIPPCTEFGWSLDNRLGVSPTTRLLLPLVEATLNFVFAKKFDIPTLDLKVFDVTKTEVDEEVFEFLIQKQDLGVLEICLPQDPNDSLSSSASASVSSYSDVDSDDTIILQHSPASTTKEEDSRLAKMIEDILKNKPGGERIMNEYARTKSLTDARRRDMVKMLVAQMTSDHGTSPSRRVKEEYAKGITSLFPNLADPRSKFGFGASEGQKKTLRQSLTGGPKADRGPFTEANCLTTESLCCEAIALMKHSADEAIFKEKMKQTFTYRQKMLHDPVKSSEIFTAFPRFLDIPGMIEQDFNLMFGDVTSAKFLEKWPTVYKKKVLDQSRGLTQTGDLQDLVQNAGSTTEVENGWDSDMSSMMVLVHLLPPSTQGRKRPGKLSARQASEHLVKFLKTGTSIQGHLDSIMESRQPYLLAVGTQRSVIHKYFIVIDKHAIPCKSPDCLACIDELFKAHFAFGTSYNQDLMNVYNL</sequence>
<evidence type="ECO:0000313" key="3">
    <source>
        <dbReference type="Proteomes" id="UP001228049"/>
    </source>
</evidence>
<keyword evidence="2" id="KW-0548">Nucleotidyltransferase</keyword>
<accession>A0AAD9CN93</accession>
<gene>
    <name evidence="2" type="ORF">KUDE01_011306</name>
</gene>
<name>A0AAD9CN93_DISEL</name>
<evidence type="ECO:0000313" key="2">
    <source>
        <dbReference type="EMBL" id="KAK1904121.1"/>
    </source>
</evidence>
<dbReference type="PANTHER" id="PTHR31025:SF29">
    <property type="entry name" value="SI:CH211-196P9.1"/>
    <property type="match status" value="1"/>
</dbReference>
<dbReference type="AlphaFoldDB" id="A0AAD9CN93"/>
<dbReference type="GO" id="GO:0016779">
    <property type="term" value="F:nucleotidyltransferase activity"/>
    <property type="evidence" value="ECO:0007669"/>
    <property type="project" value="UniProtKB-KW"/>
</dbReference>